<gene>
    <name evidence="2" type="ORF">HGB38_00075</name>
</gene>
<evidence type="ECO:0000256" key="1">
    <source>
        <dbReference type="SAM" id="Phobius"/>
    </source>
</evidence>
<feature type="transmembrane region" description="Helical" evidence="1">
    <location>
        <begin position="42"/>
        <end position="63"/>
    </location>
</feature>
<dbReference type="Proteomes" id="UP000540698">
    <property type="component" value="Unassembled WGS sequence"/>
</dbReference>
<reference evidence="2 3" key="1">
    <citation type="submission" date="2020-04" db="EMBL/GenBank/DDBJ databases">
        <title>MicrobeNet Type strains.</title>
        <authorList>
            <person name="Nicholson A.C."/>
        </authorList>
    </citation>
    <scope>NUCLEOTIDE SEQUENCE [LARGE SCALE GENOMIC DNA]</scope>
    <source>
        <strain evidence="2 3">DSM 44956</strain>
    </source>
</reference>
<feature type="transmembrane region" description="Helical" evidence="1">
    <location>
        <begin position="13"/>
        <end position="30"/>
    </location>
</feature>
<sequence>MSTPDTQVSIAQWIARGLAIVVLVPIRLLWEGILLLGRVTGAALVFVARHLLVPVAELIWHWMLRPAWIFAKDFLWGWVLQHLLWGMVLTPLASLLLEYLLRPLRRAVEIFLWRRVIRPAGAWLLRWVVSPIVYAVASVCRYTVEWLIVWPLSRLWRWVLRPLWNVVRATARYGWRVAARIVGVLVVMPCRAVYRFVLRPVFAAFAVVWHALVVRPVRWVHSTIVRPMNRWAAEVVATVFGR</sequence>
<dbReference type="RefSeq" id="WP_062974785.1">
    <property type="nucleotide sequence ID" value="NZ_JAAXOS010000001.1"/>
</dbReference>
<evidence type="ECO:0000313" key="3">
    <source>
        <dbReference type="Proteomes" id="UP000540698"/>
    </source>
</evidence>
<keyword evidence="1" id="KW-0812">Transmembrane</keyword>
<feature type="transmembrane region" description="Helical" evidence="1">
    <location>
        <begin position="201"/>
        <end position="221"/>
    </location>
</feature>
<feature type="transmembrane region" description="Helical" evidence="1">
    <location>
        <begin position="83"/>
        <end position="101"/>
    </location>
</feature>
<dbReference type="EMBL" id="JAAXOS010000001">
    <property type="protein sequence ID" value="NKY24642.1"/>
    <property type="molecule type" value="Genomic_DNA"/>
</dbReference>
<comment type="caution">
    <text evidence="2">The sequence shown here is derived from an EMBL/GenBank/DDBJ whole genome shotgun (WGS) entry which is preliminary data.</text>
</comment>
<keyword evidence="3" id="KW-1185">Reference proteome</keyword>
<feature type="transmembrane region" description="Helical" evidence="1">
    <location>
        <begin position="122"/>
        <end position="144"/>
    </location>
</feature>
<keyword evidence="1" id="KW-1133">Transmembrane helix</keyword>
<evidence type="ECO:0000313" key="2">
    <source>
        <dbReference type="EMBL" id="NKY24642.1"/>
    </source>
</evidence>
<name>A0A7X6KYR0_9NOCA</name>
<protein>
    <submittedName>
        <fullName evidence="2">Uncharacterized protein</fullName>
    </submittedName>
</protein>
<accession>A0A7X6KYR0</accession>
<proteinExistence type="predicted"/>
<organism evidence="2 3">
    <name type="scientific">Nocardia gamkensis</name>
    <dbReference type="NCBI Taxonomy" id="352869"/>
    <lineage>
        <taxon>Bacteria</taxon>
        <taxon>Bacillati</taxon>
        <taxon>Actinomycetota</taxon>
        <taxon>Actinomycetes</taxon>
        <taxon>Mycobacteriales</taxon>
        <taxon>Nocardiaceae</taxon>
        <taxon>Nocardia</taxon>
    </lineage>
</organism>
<keyword evidence="1" id="KW-0472">Membrane</keyword>
<dbReference type="AlphaFoldDB" id="A0A7X6KYR0"/>